<dbReference type="OrthoDB" id="843225at2759"/>
<feature type="domain" description="UspA" evidence="1">
    <location>
        <begin position="10"/>
        <end position="169"/>
    </location>
</feature>
<dbReference type="OMA" id="SNYCANH"/>
<gene>
    <name evidence="2" type="ORF">ZOSMA_23G00980</name>
</gene>
<evidence type="ECO:0000313" key="2">
    <source>
        <dbReference type="EMBL" id="KMZ68441.1"/>
    </source>
</evidence>
<evidence type="ECO:0000259" key="1">
    <source>
        <dbReference type="Pfam" id="PF00582"/>
    </source>
</evidence>
<sequence length="174" mass="18395">MATERNLGCVVVAVDESEESMNALKWSLENLRLRPASADGEQPAGTFTVLHVQPAPSIVSGISPAAIPFGGPSHVEVPAFAAAIEGHQRRISEAILNHALKICLEKNANVNTSIVVGDPKDVICDFTSNVKADLLVMGCRAIGPIKRMFLGSVSNFCINHVQCPVVVIKGTAQA</sequence>
<dbReference type="InterPro" id="IPR006015">
    <property type="entry name" value="Universal_stress_UspA"/>
</dbReference>
<dbReference type="Proteomes" id="UP000036987">
    <property type="component" value="Unassembled WGS sequence"/>
</dbReference>
<dbReference type="PRINTS" id="PR01438">
    <property type="entry name" value="UNVRSLSTRESS"/>
</dbReference>
<comment type="caution">
    <text evidence="2">The sequence shown here is derived from an EMBL/GenBank/DDBJ whole genome shotgun (WGS) entry which is preliminary data.</text>
</comment>
<organism evidence="2 3">
    <name type="scientific">Zostera marina</name>
    <name type="common">Eelgrass</name>
    <dbReference type="NCBI Taxonomy" id="29655"/>
    <lineage>
        <taxon>Eukaryota</taxon>
        <taxon>Viridiplantae</taxon>
        <taxon>Streptophyta</taxon>
        <taxon>Embryophyta</taxon>
        <taxon>Tracheophyta</taxon>
        <taxon>Spermatophyta</taxon>
        <taxon>Magnoliopsida</taxon>
        <taxon>Liliopsida</taxon>
        <taxon>Zosteraceae</taxon>
        <taxon>Zostera</taxon>
    </lineage>
</organism>
<dbReference type="PANTHER" id="PTHR31964:SF122">
    <property type="entry name" value="OS02G0760500 PROTEIN"/>
    <property type="match status" value="1"/>
</dbReference>
<reference evidence="3" key="1">
    <citation type="journal article" date="2016" name="Nature">
        <title>The genome of the seagrass Zostera marina reveals angiosperm adaptation to the sea.</title>
        <authorList>
            <person name="Olsen J.L."/>
            <person name="Rouze P."/>
            <person name="Verhelst B."/>
            <person name="Lin Y.-C."/>
            <person name="Bayer T."/>
            <person name="Collen J."/>
            <person name="Dattolo E."/>
            <person name="De Paoli E."/>
            <person name="Dittami S."/>
            <person name="Maumus F."/>
            <person name="Michel G."/>
            <person name="Kersting A."/>
            <person name="Lauritano C."/>
            <person name="Lohaus R."/>
            <person name="Toepel M."/>
            <person name="Tonon T."/>
            <person name="Vanneste K."/>
            <person name="Amirebrahimi M."/>
            <person name="Brakel J."/>
            <person name="Bostroem C."/>
            <person name="Chovatia M."/>
            <person name="Grimwood J."/>
            <person name="Jenkins J.W."/>
            <person name="Jueterbock A."/>
            <person name="Mraz A."/>
            <person name="Stam W.T."/>
            <person name="Tice H."/>
            <person name="Bornberg-Bauer E."/>
            <person name="Green P.J."/>
            <person name="Pearson G.A."/>
            <person name="Procaccini G."/>
            <person name="Duarte C.M."/>
            <person name="Schmutz J."/>
            <person name="Reusch T.B.H."/>
            <person name="Van de Peer Y."/>
        </authorList>
    </citation>
    <scope>NUCLEOTIDE SEQUENCE [LARGE SCALE GENOMIC DNA]</scope>
    <source>
        <strain evidence="3">cv. Finnish</strain>
    </source>
</reference>
<dbReference type="Gene3D" id="3.40.50.620">
    <property type="entry name" value="HUPs"/>
    <property type="match status" value="1"/>
</dbReference>
<evidence type="ECO:0000313" key="3">
    <source>
        <dbReference type="Proteomes" id="UP000036987"/>
    </source>
</evidence>
<name>A0A0K9PHK5_ZOSMR</name>
<dbReference type="STRING" id="29655.A0A0K9PHK5"/>
<dbReference type="InterPro" id="IPR006016">
    <property type="entry name" value="UspA"/>
</dbReference>
<dbReference type="InterPro" id="IPR014729">
    <property type="entry name" value="Rossmann-like_a/b/a_fold"/>
</dbReference>
<protein>
    <submittedName>
        <fullName evidence="2">Universal stress protein A-like protein</fullName>
    </submittedName>
</protein>
<proteinExistence type="predicted"/>
<dbReference type="SUPFAM" id="SSF52402">
    <property type="entry name" value="Adenine nucleotide alpha hydrolases-like"/>
    <property type="match status" value="1"/>
</dbReference>
<dbReference type="EMBL" id="LFYR01000839">
    <property type="protein sequence ID" value="KMZ68441.1"/>
    <property type="molecule type" value="Genomic_DNA"/>
</dbReference>
<accession>A0A0K9PHK5</accession>
<dbReference type="AlphaFoldDB" id="A0A0K9PHK5"/>
<dbReference type="CDD" id="cd23659">
    <property type="entry name" value="USP_At3g01520-like"/>
    <property type="match status" value="1"/>
</dbReference>
<dbReference type="PANTHER" id="PTHR31964">
    <property type="entry name" value="ADENINE NUCLEOTIDE ALPHA HYDROLASES-LIKE SUPERFAMILY PROTEIN"/>
    <property type="match status" value="1"/>
</dbReference>
<keyword evidence="3" id="KW-1185">Reference proteome</keyword>
<dbReference type="Pfam" id="PF00582">
    <property type="entry name" value="Usp"/>
    <property type="match status" value="1"/>
</dbReference>